<accession>A0A917DHZ8</accession>
<dbReference type="AlphaFoldDB" id="A0A917DHZ8"/>
<evidence type="ECO:0000313" key="2">
    <source>
        <dbReference type="Proteomes" id="UP000633205"/>
    </source>
</evidence>
<comment type="caution">
    <text evidence="1">The sequence shown here is derived from an EMBL/GenBank/DDBJ whole genome shotgun (WGS) entry which is preliminary data.</text>
</comment>
<keyword evidence="1" id="KW-0808">Transferase</keyword>
<organism evidence="1 2">
    <name type="scientific">Microbacterium faecale</name>
    <dbReference type="NCBI Taxonomy" id="1804630"/>
    <lineage>
        <taxon>Bacteria</taxon>
        <taxon>Bacillati</taxon>
        <taxon>Actinomycetota</taxon>
        <taxon>Actinomycetes</taxon>
        <taxon>Micrococcales</taxon>
        <taxon>Microbacteriaceae</taxon>
        <taxon>Microbacterium</taxon>
    </lineage>
</organism>
<dbReference type="Proteomes" id="UP000633205">
    <property type="component" value="Unassembled WGS sequence"/>
</dbReference>
<evidence type="ECO:0000313" key="1">
    <source>
        <dbReference type="EMBL" id="GGD40320.1"/>
    </source>
</evidence>
<keyword evidence="2" id="KW-1185">Reference proteome</keyword>
<name>A0A917DHZ8_9MICO</name>
<keyword evidence="1" id="KW-0418">Kinase</keyword>
<dbReference type="RefSeq" id="WP_188712218.1">
    <property type="nucleotide sequence ID" value="NZ_BMHO01000001.1"/>
</dbReference>
<dbReference type="InterPro" id="IPR027417">
    <property type="entry name" value="P-loop_NTPase"/>
</dbReference>
<reference evidence="1" key="1">
    <citation type="journal article" date="2014" name="Int. J. Syst. Evol. Microbiol.">
        <title>Complete genome sequence of Corynebacterium casei LMG S-19264T (=DSM 44701T), isolated from a smear-ripened cheese.</title>
        <authorList>
            <consortium name="US DOE Joint Genome Institute (JGI-PGF)"/>
            <person name="Walter F."/>
            <person name="Albersmeier A."/>
            <person name="Kalinowski J."/>
            <person name="Ruckert C."/>
        </authorList>
    </citation>
    <scope>NUCLEOTIDE SEQUENCE</scope>
    <source>
        <strain evidence="1">CGMCC 1.15152</strain>
    </source>
</reference>
<sequence>MPQEEEPLTFRPLVVDDAIRRVLGAVARDPYPRILIDGRSGAGKTTIALRVADELDARVVSLDEFYPGWSGLATATEIAGGIVRDHRAGALSRYRRWDWERHAWAQHCAVEPERPLVIEGCGVLTASSASDATASMWLDGDANARYAAAMARDGDGFRAHWEMWARQERIHMRTHDPAGLADIAASVC</sequence>
<dbReference type="GO" id="GO:0016301">
    <property type="term" value="F:kinase activity"/>
    <property type="evidence" value="ECO:0007669"/>
    <property type="project" value="UniProtKB-KW"/>
</dbReference>
<dbReference type="EMBL" id="BMHO01000001">
    <property type="protein sequence ID" value="GGD40320.1"/>
    <property type="molecule type" value="Genomic_DNA"/>
</dbReference>
<protein>
    <submittedName>
        <fullName evidence="1">Adenylate kinase</fullName>
    </submittedName>
</protein>
<reference evidence="1" key="2">
    <citation type="submission" date="2020-09" db="EMBL/GenBank/DDBJ databases">
        <authorList>
            <person name="Sun Q."/>
            <person name="Zhou Y."/>
        </authorList>
    </citation>
    <scope>NUCLEOTIDE SEQUENCE</scope>
    <source>
        <strain evidence="1">CGMCC 1.15152</strain>
    </source>
</reference>
<dbReference type="Gene3D" id="3.40.50.300">
    <property type="entry name" value="P-loop containing nucleotide triphosphate hydrolases"/>
    <property type="match status" value="1"/>
</dbReference>
<gene>
    <name evidence="1" type="ORF">GCM10010915_21410</name>
</gene>
<dbReference type="SUPFAM" id="SSF52540">
    <property type="entry name" value="P-loop containing nucleoside triphosphate hydrolases"/>
    <property type="match status" value="1"/>
</dbReference>
<proteinExistence type="predicted"/>